<keyword evidence="3" id="KW-1185">Reference proteome</keyword>
<proteinExistence type="predicted"/>
<keyword evidence="1" id="KW-0732">Signal</keyword>
<dbReference type="PANTHER" id="PTHR30024:SF2">
    <property type="entry name" value="ABC TRANSPORTER SUBSTRATE-BINDING PROTEIN"/>
    <property type="match status" value="1"/>
</dbReference>
<dbReference type="RefSeq" id="WP_009337185.1">
    <property type="nucleotide sequence ID" value="NZ_CCAZ020000001.1"/>
</dbReference>
<feature type="signal peptide" evidence="1">
    <location>
        <begin position="1"/>
        <end position="22"/>
    </location>
</feature>
<protein>
    <submittedName>
        <fullName evidence="2">Aliphatic sulfonates-binding protein</fullName>
    </submittedName>
</protein>
<dbReference type="SUPFAM" id="SSF53850">
    <property type="entry name" value="Periplasmic binding protein-like II"/>
    <property type="match status" value="1"/>
</dbReference>
<dbReference type="Gene3D" id="3.40.190.10">
    <property type="entry name" value="Periplasmic binding protein-like II"/>
    <property type="match status" value="2"/>
</dbReference>
<dbReference type="Proteomes" id="UP000035762">
    <property type="component" value="Unassembled WGS sequence"/>
</dbReference>
<gene>
    <name evidence="2" type="primary">ssuA_2</name>
    <name evidence="2" type="ORF">BN961_00592</name>
</gene>
<dbReference type="STRING" id="1035.BN961_00592"/>
<dbReference type="AlphaFoldDB" id="A0A090MNE6"/>
<evidence type="ECO:0000313" key="3">
    <source>
        <dbReference type="Proteomes" id="UP000035762"/>
    </source>
</evidence>
<accession>A0A090MNE6</accession>
<sequence>MKWIRQVFAAGLVSLMAAPAFAAPVNVRIAKQPGVGYLPLMVMEHEKLFEKYAKKAGVDITTEWLKFTGGAAMNEALLSGNLDIATGGIPPLLTIWSKTQNNYKVKGIASISSHPQFLVTTNPKVKTLADFSSVDKIALPAVKISNQAVMIQMAAIKQMGEAKAFSVDPYTISMGHGDAMAAMLGGSIDAHFGQSPFQDIELKDPRVHVVLNSYDAVGGPYPIAVAYATDRFIQQNPKLLKAFVDALKEAQGMIRSDINYAAKVWIEMDVKKFSMDDALAILKNPKMIWDAAPQNTLTFLKHMNKVGLVERTTTNWKDVYFPAIYDLNGS</sequence>
<dbReference type="PANTHER" id="PTHR30024">
    <property type="entry name" value="ALIPHATIC SULFONATES-BINDING PROTEIN-RELATED"/>
    <property type="match status" value="1"/>
</dbReference>
<comment type="caution">
    <text evidence="2">The sequence shown here is derived from an EMBL/GenBank/DDBJ whole genome shotgun (WGS) entry which is preliminary data.</text>
</comment>
<organism evidence="2 3">
    <name type="scientific">Afipia felis</name>
    <name type="common">Cat scratch disease bacillus</name>
    <dbReference type="NCBI Taxonomy" id="1035"/>
    <lineage>
        <taxon>Bacteria</taxon>
        <taxon>Pseudomonadati</taxon>
        <taxon>Pseudomonadota</taxon>
        <taxon>Alphaproteobacteria</taxon>
        <taxon>Hyphomicrobiales</taxon>
        <taxon>Nitrobacteraceae</taxon>
        <taxon>Afipia</taxon>
    </lineage>
</organism>
<dbReference type="EMBL" id="CCAZ020000001">
    <property type="protein sequence ID" value="CEG07209.1"/>
    <property type="molecule type" value="Genomic_DNA"/>
</dbReference>
<evidence type="ECO:0000313" key="2">
    <source>
        <dbReference type="EMBL" id="CEG07209.1"/>
    </source>
</evidence>
<dbReference type="OrthoDB" id="6788250at2"/>
<feature type="chain" id="PRO_5001860748" evidence="1">
    <location>
        <begin position="23"/>
        <end position="330"/>
    </location>
</feature>
<name>A0A090MNE6_AFIFE</name>
<dbReference type="Pfam" id="PF13379">
    <property type="entry name" value="NMT1_2"/>
    <property type="match status" value="1"/>
</dbReference>
<evidence type="ECO:0000256" key="1">
    <source>
        <dbReference type="SAM" id="SignalP"/>
    </source>
</evidence>
<reference evidence="2 3" key="1">
    <citation type="journal article" date="2014" name="Genome Announc.">
        <title>Genome Sequence of Afipia felis Strain 76713, Isolated in Hospital Water Using an Amoeba Co-Culture Procedure.</title>
        <authorList>
            <person name="Benamar S."/>
            <person name="La Scola B."/>
            <person name="Croce O."/>
        </authorList>
    </citation>
    <scope>NUCLEOTIDE SEQUENCE [LARGE SCALE GENOMIC DNA]</scope>
    <source>
        <strain evidence="2 3">76713</strain>
    </source>
</reference>